<gene>
    <name evidence="2" type="ORF">Fcan01_13513</name>
</gene>
<dbReference type="AlphaFoldDB" id="A0A226E2C0"/>
<comment type="caution">
    <text evidence="2">The sequence shown here is derived from an EMBL/GenBank/DDBJ whole genome shotgun (WGS) entry which is preliminary data.</text>
</comment>
<keyword evidence="3" id="KW-1185">Reference proteome</keyword>
<feature type="signal peptide" evidence="1">
    <location>
        <begin position="1"/>
        <end position="21"/>
    </location>
</feature>
<evidence type="ECO:0000313" key="3">
    <source>
        <dbReference type="Proteomes" id="UP000198287"/>
    </source>
</evidence>
<reference evidence="2 3" key="1">
    <citation type="submission" date="2015-12" db="EMBL/GenBank/DDBJ databases">
        <title>The genome of Folsomia candida.</title>
        <authorList>
            <person name="Faddeeva A."/>
            <person name="Derks M.F."/>
            <person name="Anvar Y."/>
            <person name="Smit S."/>
            <person name="Van Straalen N."/>
            <person name="Roelofs D."/>
        </authorList>
    </citation>
    <scope>NUCLEOTIDE SEQUENCE [LARGE SCALE GENOMIC DNA]</scope>
    <source>
        <strain evidence="2 3">VU population</strain>
        <tissue evidence="2">Whole body</tissue>
    </source>
</reference>
<proteinExistence type="predicted"/>
<feature type="chain" id="PRO_5012646540" evidence="1">
    <location>
        <begin position="22"/>
        <end position="303"/>
    </location>
</feature>
<dbReference type="EMBL" id="LNIX01000007">
    <property type="protein sequence ID" value="OXA51882.1"/>
    <property type="molecule type" value="Genomic_DNA"/>
</dbReference>
<name>A0A226E2C0_FOLCA</name>
<evidence type="ECO:0000313" key="2">
    <source>
        <dbReference type="EMBL" id="OXA51882.1"/>
    </source>
</evidence>
<keyword evidence="1" id="KW-0732">Signal</keyword>
<evidence type="ECO:0000256" key="1">
    <source>
        <dbReference type="SAM" id="SignalP"/>
    </source>
</evidence>
<accession>A0A226E2C0</accession>
<protein>
    <submittedName>
        <fullName evidence="2">Uncharacterized protein</fullName>
    </submittedName>
</protein>
<organism evidence="2 3">
    <name type="scientific">Folsomia candida</name>
    <name type="common">Springtail</name>
    <dbReference type="NCBI Taxonomy" id="158441"/>
    <lineage>
        <taxon>Eukaryota</taxon>
        <taxon>Metazoa</taxon>
        <taxon>Ecdysozoa</taxon>
        <taxon>Arthropoda</taxon>
        <taxon>Hexapoda</taxon>
        <taxon>Collembola</taxon>
        <taxon>Entomobryomorpha</taxon>
        <taxon>Isotomoidea</taxon>
        <taxon>Isotomidae</taxon>
        <taxon>Proisotominae</taxon>
        <taxon>Folsomia</taxon>
    </lineage>
</organism>
<sequence>MHSILTPILVILLLLTSILLAHHDHSSRVKICKHHHELFEFVSDRNDHHKINFSLQVPDSLPLSPADLKRRNTTIRHLGLFAHTFTDSIHHWLLNLGETCDPATHEAWMSKNYHEFYMTDEWHRKVCTFTRFLHCNNVSKVCECAPTYVYGVAFHPGNSEVSSSPYFHLAQPLTLLSLTEFLPISSRVRYILPKFHVLYKKTNPTPKLVTLCFLPQCFVFLPSGTWPGQDFRMSVSLQCPQSFRDSNHITSTFSCALVRDKNTSMVGKRCNKCTIHPAGQRAGQRANNPWRILPLLVYSFLFC</sequence>
<dbReference type="Proteomes" id="UP000198287">
    <property type="component" value="Unassembled WGS sequence"/>
</dbReference>